<feature type="region of interest" description="Disordered" evidence="1">
    <location>
        <begin position="171"/>
        <end position="194"/>
    </location>
</feature>
<dbReference type="VEuPathDB" id="FungiDB:TREMEDRAFT_66185"/>
<feature type="compositionally biased region" description="Acidic residues" evidence="1">
    <location>
        <begin position="29"/>
        <end position="41"/>
    </location>
</feature>
<organism evidence="2 3">
    <name type="scientific">Tremella mesenterica</name>
    <name type="common">Jelly fungus</name>
    <dbReference type="NCBI Taxonomy" id="5217"/>
    <lineage>
        <taxon>Eukaryota</taxon>
        <taxon>Fungi</taxon>
        <taxon>Dikarya</taxon>
        <taxon>Basidiomycota</taxon>
        <taxon>Agaricomycotina</taxon>
        <taxon>Tremellomycetes</taxon>
        <taxon>Tremellales</taxon>
        <taxon>Tremellaceae</taxon>
        <taxon>Tremella</taxon>
    </lineage>
</organism>
<dbReference type="STRING" id="5217.A0A4Q1BAT1"/>
<evidence type="ECO:0000256" key="1">
    <source>
        <dbReference type="SAM" id="MobiDB-lite"/>
    </source>
</evidence>
<dbReference type="AlphaFoldDB" id="A0A4Q1BAT1"/>
<dbReference type="InParanoid" id="A0A4Q1BAT1"/>
<dbReference type="GO" id="GO:0033551">
    <property type="term" value="C:monopolin complex"/>
    <property type="evidence" value="ECO:0007669"/>
    <property type="project" value="InterPro"/>
</dbReference>
<feature type="compositionally biased region" description="Basic and acidic residues" evidence="1">
    <location>
        <begin position="180"/>
        <end position="194"/>
    </location>
</feature>
<dbReference type="CDD" id="cd23787">
    <property type="entry name" value="RWD_CSM1"/>
    <property type="match status" value="1"/>
</dbReference>
<accession>A0A4Q1BAT1</accession>
<dbReference type="Proteomes" id="UP000289152">
    <property type="component" value="Unassembled WGS sequence"/>
</dbReference>
<proteinExistence type="predicted"/>
<dbReference type="GO" id="GO:1990644">
    <property type="term" value="F:microtubule site clamp"/>
    <property type="evidence" value="ECO:0007669"/>
    <property type="project" value="TreeGrafter"/>
</dbReference>
<feature type="region of interest" description="Disordered" evidence="1">
    <location>
        <begin position="1"/>
        <end position="80"/>
    </location>
</feature>
<evidence type="ECO:0000313" key="2">
    <source>
        <dbReference type="EMBL" id="RXK34766.1"/>
    </source>
</evidence>
<dbReference type="EMBL" id="SDIL01000195">
    <property type="protein sequence ID" value="RXK34766.1"/>
    <property type="molecule type" value="Genomic_DNA"/>
</dbReference>
<dbReference type="GO" id="GO:0045144">
    <property type="term" value="P:meiotic sister chromatid segregation"/>
    <property type="evidence" value="ECO:0007669"/>
    <property type="project" value="TreeGrafter"/>
</dbReference>
<evidence type="ECO:0008006" key="4">
    <source>
        <dbReference type="Google" id="ProtNLM"/>
    </source>
</evidence>
<name>A0A4Q1BAT1_TREME</name>
<dbReference type="PANTHER" id="PTHR28006">
    <property type="entry name" value="MONOPOLIN COMPLEX SUBUNIT CSM1"/>
    <property type="match status" value="1"/>
</dbReference>
<reference evidence="2 3" key="1">
    <citation type="submission" date="2016-06" db="EMBL/GenBank/DDBJ databases">
        <title>Evolution of pathogenesis and genome organization in the Tremellales.</title>
        <authorList>
            <person name="Cuomo C."/>
            <person name="Litvintseva A."/>
            <person name="Heitman J."/>
            <person name="Chen Y."/>
            <person name="Sun S."/>
            <person name="Springer D."/>
            <person name="Dromer F."/>
            <person name="Young S."/>
            <person name="Zeng Q."/>
            <person name="Chapman S."/>
            <person name="Gujja S."/>
            <person name="Saif S."/>
            <person name="Birren B."/>
        </authorList>
    </citation>
    <scope>NUCLEOTIDE SEQUENCE [LARGE SCALE GENOMIC DNA]</scope>
    <source>
        <strain evidence="2 3">ATCC 28783</strain>
    </source>
</reference>
<feature type="compositionally biased region" description="Polar residues" evidence="1">
    <location>
        <begin position="231"/>
        <end position="250"/>
    </location>
</feature>
<dbReference type="PANTHER" id="PTHR28006:SF1">
    <property type="entry name" value="MONOPOLIN COMPLEX SUBUNIT CSM1"/>
    <property type="match status" value="1"/>
</dbReference>
<gene>
    <name evidence="2" type="ORF">M231_07971</name>
</gene>
<keyword evidence="3" id="KW-1185">Reference proteome</keyword>
<dbReference type="OrthoDB" id="3216420at2759"/>
<dbReference type="GO" id="GO:0005730">
    <property type="term" value="C:nucleolus"/>
    <property type="evidence" value="ECO:0007669"/>
    <property type="project" value="TreeGrafter"/>
</dbReference>
<comment type="caution">
    <text evidence="2">The sequence shown here is derived from an EMBL/GenBank/DDBJ whole genome shotgun (WGS) entry which is preliminary data.</text>
</comment>
<evidence type="ECO:0000313" key="3">
    <source>
        <dbReference type="Proteomes" id="UP000289152"/>
    </source>
</evidence>
<sequence length="377" mass="41573">MPAPKATKKSGKENAPLTKARVIKGRDEGMDDDEGSNVDEEGPGKRPPSSQGGITGSKIGKVKGKSEDGVDEKNSGDLQRKLMAMTAERDRIRSQRDTFATQFEELSNLRNTEAEALFDKFRSKAEQHARAQTDVISSLTVHNEKLQEKIASLERALASVPAGLPSAGGVFEAAASKEGSSNKDKERLERREKEISSLKDELAKTQANVKERETRISQLERDYKAEVAHSRSLQASSNRNPLAASVSTTPEEADKDAQSLKLYEDLTDLNITNVKIKTGKAGKEVTFICVQTVEGRSLNFKLRAYNEPDPSLVGKGDNPWIKMLLYTPEGLEYEDITFKQRLGFFASEFVAPRDQAQGLWESLKVRISPNGEVGDDE</sequence>
<feature type="region of interest" description="Disordered" evidence="1">
    <location>
        <begin position="227"/>
        <end position="257"/>
    </location>
</feature>
<dbReference type="GO" id="GO:0051315">
    <property type="term" value="P:attachment of mitotic spindle microtubules to kinetochore"/>
    <property type="evidence" value="ECO:0007669"/>
    <property type="project" value="TreeGrafter"/>
</dbReference>
<dbReference type="InterPro" id="IPR040349">
    <property type="entry name" value="Csm1/Pcs1"/>
</dbReference>
<feature type="compositionally biased region" description="Basic and acidic residues" evidence="1">
    <location>
        <begin position="64"/>
        <end position="80"/>
    </location>
</feature>
<dbReference type="GO" id="GO:0034506">
    <property type="term" value="C:chromosome, centromeric core domain"/>
    <property type="evidence" value="ECO:0007669"/>
    <property type="project" value="TreeGrafter"/>
</dbReference>
<dbReference type="GO" id="GO:0072686">
    <property type="term" value="C:mitotic spindle"/>
    <property type="evidence" value="ECO:0007669"/>
    <property type="project" value="TreeGrafter"/>
</dbReference>
<protein>
    <recommendedName>
        <fullName evidence="4">Monopolin complex subunit Csm1/Pcs1 C-terminal domain-containing protein</fullName>
    </recommendedName>
</protein>